<comment type="caution">
    <text evidence="4">The sequence shown here is derived from an EMBL/GenBank/DDBJ whole genome shotgun (WGS) entry which is preliminary data.</text>
</comment>
<evidence type="ECO:0000313" key="5">
    <source>
        <dbReference type="Proteomes" id="UP000186601"/>
    </source>
</evidence>
<reference evidence="4 5" key="1">
    <citation type="submission" date="2018-02" db="EMBL/GenBank/DDBJ databases">
        <title>Genome sequence of the basidiomycete white-rot fungus Phlebia centrifuga.</title>
        <authorList>
            <person name="Granchi Z."/>
            <person name="Peng M."/>
            <person name="de Vries R.P."/>
            <person name="Hilden K."/>
            <person name="Makela M.R."/>
            <person name="Grigoriev I."/>
            <person name="Riley R."/>
        </authorList>
    </citation>
    <scope>NUCLEOTIDE SEQUENCE [LARGE SCALE GENOMIC DNA]</scope>
    <source>
        <strain evidence="4 5">FBCC195</strain>
    </source>
</reference>
<dbReference type="OrthoDB" id="5428737at2759"/>
<evidence type="ECO:0000313" key="4">
    <source>
        <dbReference type="EMBL" id="PSR81145.1"/>
    </source>
</evidence>
<evidence type="ECO:0000256" key="1">
    <source>
        <dbReference type="SAM" id="MobiDB-lite"/>
    </source>
</evidence>
<keyword evidence="2" id="KW-0472">Membrane</keyword>
<dbReference type="Pfam" id="PF08508">
    <property type="entry name" value="DUF1746"/>
    <property type="match status" value="1"/>
</dbReference>
<proteinExistence type="predicted"/>
<keyword evidence="5" id="KW-1185">Reference proteome</keyword>
<feature type="region of interest" description="Disordered" evidence="1">
    <location>
        <begin position="168"/>
        <end position="200"/>
    </location>
</feature>
<keyword evidence="2" id="KW-0812">Transmembrane</keyword>
<sequence>MDSELSLRFWYCLIIIFNVGSVWSHATEGAVQGHSMLLDFIGPGSVPSRLQLLLLDFAIILLNMLLSTIAYETSLQSHMPANTPDPLLPISPLSPSPSELQSEYPPKPHQSMVQSQYVLDLRLRPIYERLKNPTPTPPERRNEDLLPLPNTTGWQLPGTIRMLVRAGERARLRTEPPAQRADVRDDGRTVPGGLDTEGRG</sequence>
<feature type="region of interest" description="Disordered" evidence="1">
    <location>
        <begin position="82"/>
        <end position="111"/>
    </location>
</feature>
<accession>A0A2R6NZX6</accession>
<organism evidence="4 5">
    <name type="scientific">Hermanssonia centrifuga</name>
    <dbReference type="NCBI Taxonomy" id="98765"/>
    <lineage>
        <taxon>Eukaryota</taxon>
        <taxon>Fungi</taxon>
        <taxon>Dikarya</taxon>
        <taxon>Basidiomycota</taxon>
        <taxon>Agaricomycotina</taxon>
        <taxon>Agaricomycetes</taxon>
        <taxon>Polyporales</taxon>
        <taxon>Meruliaceae</taxon>
        <taxon>Hermanssonia</taxon>
    </lineage>
</organism>
<evidence type="ECO:0000256" key="2">
    <source>
        <dbReference type="SAM" id="Phobius"/>
    </source>
</evidence>
<gene>
    <name evidence="4" type="ORF">PHLCEN_2v6480</name>
</gene>
<feature type="compositionally biased region" description="Pro residues" evidence="1">
    <location>
        <begin position="86"/>
        <end position="95"/>
    </location>
</feature>
<evidence type="ECO:0000259" key="3">
    <source>
        <dbReference type="Pfam" id="PF08508"/>
    </source>
</evidence>
<dbReference type="Proteomes" id="UP000186601">
    <property type="component" value="Unassembled WGS sequence"/>
</dbReference>
<protein>
    <recommendedName>
        <fullName evidence="3">DUF1746 domain-containing protein</fullName>
    </recommendedName>
</protein>
<dbReference type="InterPro" id="IPR013715">
    <property type="entry name" value="DUF1746"/>
</dbReference>
<dbReference type="EMBL" id="MLYV02000625">
    <property type="protein sequence ID" value="PSR81145.1"/>
    <property type="molecule type" value="Genomic_DNA"/>
</dbReference>
<name>A0A2R6NZX6_9APHY</name>
<dbReference type="AlphaFoldDB" id="A0A2R6NZX6"/>
<feature type="transmembrane region" description="Helical" evidence="2">
    <location>
        <begin position="7"/>
        <end position="26"/>
    </location>
</feature>
<feature type="domain" description="DUF1746" evidence="3">
    <location>
        <begin position="12"/>
        <end position="65"/>
    </location>
</feature>
<feature type="transmembrane region" description="Helical" evidence="2">
    <location>
        <begin position="52"/>
        <end position="71"/>
    </location>
</feature>
<keyword evidence="2" id="KW-1133">Transmembrane helix</keyword>
<feature type="region of interest" description="Disordered" evidence="1">
    <location>
        <begin position="129"/>
        <end position="153"/>
    </location>
</feature>